<protein>
    <recommendedName>
        <fullName evidence="12">tRNA N(3)-methylcytidine methyltransferase</fullName>
        <ecNumber evidence="12">2.1.1.-</ecNumber>
    </recommendedName>
</protein>
<comment type="subcellular location">
    <subcellularLocation>
        <location evidence="2">Cytoplasm</location>
    </subcellularLocation>
    <subcellularLocation>
        <location evidence="1">Nucleus</location>
    </subcellularLocation>
</comment>
<dbReference type="OrthoDB" id="417697at2759"/>
<evidence type="ECO:0000256" key="11">
    <source>
        <dbReference type="ARBA" id="ARBA00065134"/>
    </source>
</evidence>
<dbReference type="STRING" id="45351.A7RRX4"/>
<dbReference type="FunFam" id="3.40.50.150:FF:000279">
    <property type="entry name" value="Methyltransferase-like protein"/>
    <property type="match status" value="1"/>
</dbReference>
<dbReference type="KEGG" id="nve:5517975"/>
<evidence type="ECO:0000256" key="1">
    <source>
        <dbReference type="ARBA" id="ARBA00004123"/>
    </source>
</evidence>
<keyword evidence="5 12" id="KW-0489">Methyltransferase</keyword>
<keyword evidence="6 12" id="KW-0808">Transferase</keyword>
<accession>A7RRX4</accession>
<gene>
    <name evidence="13" type="ORF">NEMVEDRAFT_v1g234398</name>
</gene>
<evidence type="ECO:0000256" key="6">
    <source>
        <dbReference type="ARBA" id="ARBA00022679"/>
    </source>
</evidence>
<dbReference type="GO" id="GO:0005634">
    <property type="term" value="C:nucleus"/>
    <property type="evidence" value="ECO:0007669"/>
    <property type="project" value="UniProtKB-SubCell"/>
</dbReference>
<proteinExistence type="inferred from homology"/>
<dbReference type="OMA" id="DAQRNWD"/>
<evidence type="ECO:0000256" key="7">
    <source>
        <dbReference type="ARBA" id="ARBA00022694"/>
    </source>
</evidence>
<comment type="function">
    <text evidence="10">S-adenosyl-L-methionine-dependent methyltransferase that mediates N(3)-methylcytidine modification of residue 32 of the tRNA anticodon loop of tRNA(Ser), including tRNA(Ser)(UGA) and tRNA(Ser)(GCU). Interaction with SARS1/SerRS is required for N(3)-methylcytidine methylation.</text>
</comment>
<dbReference type="EMBL" id="DS469532">
    <property type="protein sequence ID" value="EDO45902.1"/>
    <property type="molecule type" value="Genomic_DNA"/>
</dbReference>
<dbReference type="HOGENOM" id="CLU_029724_2_2_1"/>
<evidence type="ECO:0000313" key="14">
    <source>
        <dbReference type="Proteomes" id="UP000001593"/>
    </source>
</evidence>
<comment type="subunit">
    <text evidence="11">Monomer. Interacts with SARS1/SerRS; interaction is mediated via tRNA(Ser) and is required for N(3)-methylcytidine methylation.</text>
</comment>
<reference evidence="13 14" key="1">
    <citation type="journal article" date="2007" name="Science">
        <title>Sea anemone genome reveals ancestral eumetazoan gene repertoire and genomic organization.</title>
        <authorList>
            <person name="Putnam N.H."/>
            <person name="Srivastava M."/>
            <person name="Hellsten U."/>
            <person name="Dirks B."/>
            <person name="Chapman J."/>
            <person name="Salamov A."/>
            <person name="Terry A."/>
            <person name="Shapiro H."/>
            <person name="Lindquist E."/>
            <person name="Kapitonov V.V."/>
            <person name="Jurka J."/>
            <person name="Genikhovich G."/>
            <person name="Grigoriev I.V."/>
            <person name="Lucas S.M."/>
            <person name="Steele R.E."/>
            <person name="Finnerty J.R."/>
            <person name="Technau U."/>
            <person name="Martindale M.Q."/>
            <person name="Rokhsar D.S."/>
        </authorList>
    </citation>
    <scope>NUCLEOTIDE SEQUENCE [LARGE SCALE GENOMIC DNA]</scope>
    <source>
        <strain evidence="14">CH2 X CH6</strain>
    </source>
</reference>
<dbReference type="InParanoid" id="A7RRX4"/>
<dbReference type="AlphaFoldDB" id="A7RRX4"/>
<dbReference type="CDD" id="cd02440">
    <property type="entry name" value="AdoMet_MTases"/>
    <property type="match status" value="1"/>
</dbReference>
<evidence type="ECO:0000256" key="9">
    <source>
        <dbReference type="ARBA" id="ARBA00050646"/>
    </source>
</evidence>
<dbReference type="GO" id="GO:0030488">
    <property type="term" value="P:tRNA methylation"/>
    <property type="evidence" value="ECO:0007669"/>
    <property type="project" value="UniProtKB-ARBA"/>
</dbReference>
<keyword evidence="7" id="KW-0819">tRNA processing</keyword>
<evidence type="ECO:0000256" key="4">
    <source>
        <dbReference type="ARBA" id="ARBA00022490"/>
    </source>
</evidence>
<keyword evidence="8" id="KW-0539">Nucleus</keyword>
<name>A7RRX4_NEMVE</name>
<comment type="catalytic activity">
    <reaction evidence="9">
        <text>cytidine(32) in tRNA(Ser) + S-adenosyl-L-methionine = N(3)-methylcytidine(32) in tRNA(Ser) + S-adenosyl-L-homocysteine + H(+)</text>
        <dbReference type="Rhea" id="RHEA:50956"/>
        <dbReference type="Rhea" id="RHEA-COMP:12849"/>
        <dbReference type="Rhea" id="RHEA-COMP:12851"/>
        <dbReference type="ChEBI" id="CHEBI:15378"/>
        <dbReference type="ChEBI" id="CHEBI:57856"/>
        <dbReference type="ChEBI" id="CHEBI:59789"/>
        <dbReference type="ChEBI" id="CHEBI:74894"/>
        <dbReference type="ChEBI" id="CHEBI:82748"/>
    </reaction>
    <physiologicalReaction direction="left-to-right" evidence="9">
        <dbReference type="Rhea" id="RHEA:50957"/>
    </physiologicalReaction>
</comment>
<dbReference type="PANTHER" id="PTHR22809">
    <property type="entry name" value="METHYLTRANSFERASE-RELATED"/>
    <property type="match status" value="1"/>
</dbReference>
<evidence type="ECO:0000256" key="3">
    <source>
        <dbReference type="ARBA" id="ARBA00009725"/>
    </source>
</evidence>
<dbReference type="Pfam" id="PF13489">
    <property type="entry name" value="Methyltransf_23"/>
    <property type="match status" value="1"/>
</dbReference>
<dbReference type="PANTHER" id="PTHR22809:SF5">
    <property type="entry name" value="TRNA N(3)-METHYLCYTIDINE METHYLTRANSFERASE METTL6"/>
    <property type="match status" value="1"/>
</dbReference>
<evidence type="ECO:0000256" key="10">
    <source>
        <dbReference type="ARBA" id="ARBA00058280"/>
    </source>
</evidence>
<dbReference type="InterPro" id="IPR029063">
    <property type="entry name" value="SAM-dependent_MTases_sf"/>
</dbReference>
<dbReference type="EC" id="2.1.1.-" evidence="12"/>
<evidence type="ECO:0000256" key="8">
    <source>
        <dbReference type="ARBA" id="ARBA00023242"/>
    </source>
</evidence>
<organism evidence="13 14">
    <name type="scientific">Nematostella vectensis</name>
    <name type="common">Starlet sea anemone</name>
    <dbReference type="NCBI Taxonomy" id="45351"/>
    <lineage>
        <taxon>Eukaryota</taxon>
        <taxon>Metazoa</taxon>
        <taxon>Cnidaria</taxon>
        <taxon>Anthozoa</taxon>
        <taxon>Hexacorallia</taxon>
        <taxon>Actiniaria</taxon>
        <taxon>Edwardsiidae</taxon>
        <taxon>Nematostella</taxon>
    </lineage>
</organism>
<dbReference type="GO" id="GO:0052735">
    <property type="term" value="F:tRNA (cytidine-3-)-methyltransferase activity"/>
    <property type="evidence" value="ECO:0007669"/>
    <property type="project" value="UniProtKB-ARBA"/>
</dbReference>
<dbReference type="eggNOG" id="KOG2361">
    <property type="taxonomic scope" value="Eukaryota"/>
</dbReference>
<dbReference type="PIRSF" id="PIRSF037755">
    <property type="entry name" value="Mettl2_prd"/>
    <property type="match status" value="1"/>
</dbReference>
<evidence type="ECO:0000256" key="12">
    <source>
        <dbReference type="PIRNR" id="PIRNR037755"/>
    </source>
</evidence>
<dbReference type="PhylomeDB" id="A7RRX4"/>
<dbReference type="Gene3D" id="3.40.50.150">
    <property type="entry name" value="Vaccinia Virus protein VP39"/>
    <property type="match status" value="1"/>
</dbReference>
<dbReference type="GO" id="GO:0005737">
    <property type="term" value="C:cytoplasm"/>
    <property type="evidence" value="ECO:0007669"/>
    <property type="project" value="UniProtKB-SubCell"/>
</dbReference>
<keyword evidence="14" id="KW-1185">Reference proteome</keyword>
<sequence length="283" mass="32946">MAEGKDIRDIQNETESSIQGLYPRVLTDEEKQKLERDTSCISEFKRNKLEQDARKNWDLFYKRNSTNFFKDRRWTTREFTELLNVEDEKLNEKVLLEAGCGVGNLINPLLEEGYNFYFHACDFSPRAVNFVKESPFYDEAKVNAFQCDLTKDDLLENIPACSVDIATLIFVLSAIHPDKMITALLNIFKVLKPGGLLLLRDYGLYDHAMLRFAPGHKLSEQFYVRQDGTRAFYFSQDDLEVLFKKAGFVVLMNKYVEKRTVNKKENIDVPRIFVQGKFMKPES</sequence>
<comment type="similarity">
    <text evidence="3 12">Belongs to the methyltransferase superfamily. METL family.</text>
</comment>
<evidence type="ECO:0000256" key="5">
    <source>
        <dbReference type="ARBA" id="ARBA00022603"/>
    </source>
</evidence>
<evidence type="ECO:0000256" key="2">
    <source>
        <dbReference type="ARBA" id="ARBA00004496"/>
    </source>
</evidence>
<dbReference type="InterPro" id="IPR026113">
    <property type="entry name" value="METTL2/6/8-like"/>
</dbReference>
<evidence type="ECO:0000313" key="13">
    <source>
        <dbReference type="EMBL" id="EDO45902.1"/>
    </source>
</evidence>
<dbReference type="SUPFAM" id="SSF53335">
    <property type="entry name" value="S-adenosyl-L-methionine-dependent methyltransferases"/>
    <property type="match status" value="1"/>
</dbReference>
<keyword evidence="4" id="KW-0963">Cytoplasm</keyword>
<dbReference type="Proteomes" id="UP000001593">
    <property type="component" value="Unassembled WGS sequence"/>
</dbReference>